<comment type="caution">
    <text evidence="1">The sequence shown here is derived from an EMBL/GenBank/DDBJ whole genome shotgun (WGS) entry which is preliminary data.</text>
</comment>
<keyword evidence="2" id="KW-1185">Reference proteome</keyword>
<dbReference type="AlphaFoldDB" id="A0A2I1H003"/>
<dbReference type="VEuPathDB" id="FungiDB:RhiirFUN_012841"/>
<dbReference type="EMBL" id="LLXI01001161">
    <property type="protein sequence ID" value="PKY52212.1"/>
    <property type="molecule type" value="Genomic_DNA"/>
</dbReference>
<sequence length="235" mass="27649">MLNLWDVHKEEYDMDHTREVCTFTGVASKTRIVIYGCPKIFLELINAKIKTFNGRFDHKLLTLNFNNIGLISKEIQLLGYKNKRTIFNYQKTKELDKENFENVLIDSALEWRDEWSIEEKWSFYKKKLEEKKNKYIKKEKIVITKNQTNNFHQQAIPNINRGLMVQPFRYMIELKGCGSVRRLYFGSSSVPASVLIKVKYELHASNLRRSEESIQNSPSNSNRDNALINITNAIF</sequence>
<name>A0A2I1H003_9GLOM</name>
<evidence type="ECO:0000313" key="2">
    <source>
        <dbReference type="Proteomes" id="UP000234323"/>
    </source>
</evidence>
<reference evidence="1 2" key="1">
    <citation type="submission" date="2015-10" db="EMBL/GenBank/DDBJ databases">
        <title>Genome analyses suggest a sexual origin of heterokaryosis in a supposedly ancient asexual fungus.</title>
        <authorList>
            <person name="Ropars J."/>
            <person name="Sedzielewska K."/>
            <person name="Noel J."/>
            <person name="Charron P."/>
            <person name="Farinelli L."/>
            <person name="Marton T."/>
            <person name="Kruger M."/>
            <person name="Pelin A."/>
            <person name="Brachmann A."/>
            <person name="Corradi N."/>
        </authorList>
    </citation>
    <scope>NUCLEOTIDE SEQUENCE [LARGE SCALE GENOMIC DNA]</scope>
    <source>
        <strain evidence="1 2">A4</strain>
    </source>
</reference>
<organism evidence="1 2">
    <name type="scientific">Rhizophagus irregularis</name>
    <dbReference type="NCBI Taxonomy" id="588596"/>
    <lineage>
        <taxon>Eukaryota</taxon>
        <taxon>Fungi</taxon>
        <taxon>Fungi incertae sedis</taxon>
        <taxon>Mucoromycota</taxon>
        <taxon>Glomeromycotina</taxon>
        <taxon>Glomeromycetes</taxon>
        <taxon>Glomerales</taxon>
        <taxon>Glomeraceae</taxon>
        <taxon>Rhizophagus</taxon>
    </lineage>
</organism>
<proteinExistence type="predicted"/>
<accession>A0A2I1H003</accession>
<evidence type="ECO:0000313" key="1">
    <source>
        <dbReference type="EMBL" id="PKY52212.1"/>
    </source>
</evidence>
<protein>
    <submittedName>
        <fullName evidence="1">Uncharacterized protein</fullName>
    </submittedName>
</protein>
<dbReference type="Proteomes" id="UP000234323">
    <property type="component" value="Unassembled WGS sequence"/>
</dbReference>
<dbReference type="VEuPathDB" id="FungiDB:FUN_013933"/>
<gene>
    <name evidence="1" type="ORF">RhiirA4_469705</name>
</gene>